<evidence type="ECO:0000313" key="9">
    <source>
        <dbReference type="Proteomes" id="UP001374579"/>
    </source>
</evidence>
<dbReference type="InterPro" id="IPR000033">
    <property type="entry name" value="LDLR_classB_rpt"/>
</dbReference>
<keyword evidence="4" id="KW-1015">Disulfide bond</keyword>
<dbReference type="EMBL" id="JBAMIC010000021">
    <property type="protein sequence ID" value="KAK7092478.1"/>
    <property type="molecule type" value="Genomic_DNA"/>
</dbReference>
<dbReference type="SMART" id="SM00135">
    <property type="entry name" value="LY"/>
    <property type="match status" value="4"/>
</dbReference>
<dbReference type="SUPFAM" id="SSF48726">
    <property type="entry name" value="Immunoglobulin"/>
    <property type="match status" value="1"/>
</dbReference>
<keyword evidence="7" id="KW-1133">Transmembrane helix</keyword>
<evidence type="ECO:0000256" key="4">
    <source>
        <dbReference type="ARBA" id="ARBA00023157"/>
    </source>
</evidence>
<dbReference type="InterPro" id="IPR013783">
    <property type="entry name" value="Ig-like_fold"/>
</dbReference>
<keyword evidence="5" id="KW-0325">Glycoprotein</keyword>
<accession>A0AAN9G226</accession>
<dbReference type="SUPFAM" id="SSF63825">
    <property type="entry name" value="YWTD domain"/>
    <property type="match status" value="1"/>
</dbReference>
<evidence type="ECO:0000256" key="5">
    <source>
        <dbReference type="ARBA" id="ARBA00023180"/>
    </source>
</evidence>
<dbReference type="InterPro" id="IPR036179">
    <property type="entry name" value="Ig-like_dom_sf"/>
</dbReference>
<sequence length="658" mass="71285">MDTDTYANYALPMSPTTHNPIAVDYDPVDEQIYWTEVNKDFNAIRSAGLNGTGMQTVYDGGQSAVLDGIAVDPLSRLIFYTDAGNDVIAMLTMSTWAKKTVVSSNLDKPRAIVLDVVNGVLFWTDWGAVANIERANYDGSDRRTLVSFQLYYTNALALDVANNRLYWVDAGSDRIESSDLFGNGRKVLFTAAKRTRHFFGMALFQNALYITDWGHNGTTSSTSSELIRHPLGVDDENTTVKATSNKRLNGIHVYHQDSLMTGPNGCGNNNGGCSVMCIPLPSNNSKCMCPDGQRLSSDQISCVNDDGIITTSSTSNIAVSVTASETLPFQTDGSQELTLTCQPDTTVQVMQYRWSVTCARQMQTGKTCVYLPKPEDGMKGVACTVTLADGRSAVGRLEIMLEYPPQTPPVINGYKKGDVLQAGDDLRLTCSVLGGKPLVKNVILSCDGHPDTAPDIAGQTEVHSVLEFKSVRVEDNGKRCICTAEWKDTDWYRLSVITTLIVNGTDIEHHEEQKGPSVPIIAGGAAGGVVVIIIVVVVFVVKRNRHPTYDRPGKRGKSSQAPITLYTGLGHVGDAPFAISNGSYDAQAADRPGVWSADGDVNRESLYAKVEEVPDGVPPPIPFRPPLLTVSSTESSDSYLYPANGPDHGYAGRVVWET</sequence>
<keyword evidence="1" id="KW-0245">EGF-like domain</keyword>
<evidence type="ECO:0000256" key="7">
    <source>
        <dbReference type="SAM" id="Phobius"/>
    </source>
</evidence>
<protein>
    <submittedName>
        <fullName evidence="8">Uncharacterized protein</fullName>
    </submittedName>
</protein>
<organism evidence="8 9">
    <name type="scientific">Littorina saxatilis</name>
    <dbReference type="NCBI Taxonomy" id="31220"/>
    <lineage>
        <taxon>Eukaryota</taxon>
        <taxon>Metazoa</taxon>
        <taxon>Spiralia</taxon>
        <taxon>Lophotrochozoa</taxon>
        <taxon>Mollusca</taxon>
        <taxon>Gastropoda</taxon>
        <taxon>Caenogastropoda</taxon>
        <taxon>Littorinimorpha</taxon>
        <taxon>Littorinoidea</taxon>
        <taxon>Littorinidae</taxon>
        <taxon>Littorina</taxon>
    </lineage>
</organism>
<dbReference type="InterPro" id="IPR011042">
    <property type="entry name" value="6-blade_b-propeller_TolB-like"/>
</dbReference>
<dbReference type="AlphaFoldDB" id="A0AAN9G226"/>
<evidence type="ECO:0000256" key="6">
    <source>
        <dbReference type="PROSITE-ProRule" id="PRU00461"/>
    </source>
</evidence>
<feature type="repeat" description="LDL-receptor class B" evidence="6">
    <location>
        <begin position="30"/>
        <end position="75"/>
    </location>
</feature>
<dbReference type="Pfam" id="PF00058">
    <property type="entry name" value="Ldl_recept_b"/>
    <property type="match status" value="2"/>
</dbReference>
<feature type="repeat" description="LDL-receptor class B" evidence="6">
    <location>
        <begin position="119"/>
        <end position="162"/>
    </location>
</feature>
<keyword evidence="7" id="KW-0812">Transmembrane</keyword>
<keyword evidence="9" id="KW-1185">Reference proteome</keyword>
<dbReference type="Gene3D" id="2.120.10.30">
    <property type="entry name" value="TolB, C-terminal domain"/>
    <property type="match status" value="1"/>
</dbReference>
<dbReference type="Proteomes" id="UP001374579">
    <property type="component" value="Unassembled WGS sequence"/>
</dbReference>
<keyword evidence="2" id="KW-0732">Signal</keyword>
<comment type="caution">
    <text evidence="8">The sequence shown here is derived from an EMBL/GenBank/DDBJ whole genome shotgun (WGS) entry which is preliminary data.</text>
</comment>
<feature type="repeat" description="LDL-receptor class B" evidence="6">
    <location>
        <begin position="163"/>
        <end position="207"/>
    </location>
</feature>
<feature type="transmembrane region" description="Helical" evidence="7">
    <location>
        <begin position="520"/>
        <end position="541"/>
    </location>
</feature>
<dbReference type="Gene3D" id="2.60.40.10">
    <property type="entry name" value="Immunoglobulins"/>
    <property type="match status" value="1"/>
</dbReference>
<proteinExistence type="predicted"/>
<evidence type="ECO:0000256" key="1">
    <source>
        <dbReference type="ARBA" id="ARBA00022536"/>
    </source>
</evidence>
<dbReference type="PANTHER" id="PTHR46513">
    <property type="entry name" value="VITELLOGENIN RECEPTOR-LIKE PROTEIN-RELATED-RELATED"/>
    <property type="match status" value="1"/>
</dbReference>
<reference evidence="8 9" key="1">
    <citation type="submission" date="2024-02" db="EMBL/GenBank/DDBJ databases">
        <title>Chromosome-scale genome assembly of the rough periwinkle Littorina saxatilis.</title>
        <authorList>
            <person name="De Jode A."/>
            <person name="Faria R."/>
            <person name="Formenti G."/>
            <person name="Sims Y."/>
            <person name="Smith T.P."/>
            <person name="Tracey A."/>
            <person name="Wood J.M.D."/>
            <person name="Zagrodzka Z.B."/>
            <person name="Johannesson K."/>
            <person name="Butlin R.K."/>
            <person name="Leder E.H."/>
        </authorList>
    </citation>
    <scope>NUCLEOTIDE SEQUENCE [LARGE SCALE GENOMIC DNA]</scope>
    <source>
        <strain evidence="8">Snail1</strain>
        <tissue evidence="8">Muscle</tissue>
    </source>
</reference>
<keyword evidence="3" id="KW-0677">Repeat</keyword>
<evidence type="ECO:0000313" key="8">
    <source>
        <dbReference type="EMBL" id="KAK7092478.1"/>
    </source>
</evidence>
<evidence type="ECO:0000256" key="3">
    <source>
        <dbReference type="ARBA" id="ARBA00022737"/>
    </source>
</evidence>
<dbReference type="PANTHER" id="PTHR46513:SF13">
    <property type="entry name" value="EGF-LIKE DOMAIN-CONTAINING PROTEIN"/>
    <property type="match status" value="1"/>
</dbReference>
<evidence type="ECO:0000256" key="2">
    <source>
        <dbReference type="ARBA" id="ARBA00022729"/>
    </source>
</evidence>
<dbReference type="PROSITE" id="PS51120">
    <property type="entry name" value="LDLRB"/>
    <property type="match status" value="3"/>
</dbReference>
<gene>
    <name evidence="8" type="ORF">V1264_008216</name>
</gene>
<dbReference type="InterPro" id="IPR050778">
    <property type="entry name" value="Cueball_EGF_LRP_Nidogen"/>
</dbReference>
<name>A0AAN9G226_9CAEN</name>
<dbReference type="SUPFAM" id="SSF57196">
    <property type="entry name" value="EGF/Laminin"/>
    <property type="match status" value="1"/>
</dbReference>
<dbReference type="FunFam" id="2.120.10.30:FF:000241">
    <property type="entry name" value="Low-density lipoprotein receptor-related protein 6"/>
    <property type="match status" value="1"/>
</dbReference>
<keyword evidence="7" id="KW-0472">Membrane</keyword>